<proteinExistence type="predicted"/>
<evidence type="ECO:0000313" key="2">
    <source>
        <dbReference type="Proteomes" id="UP000037460"/>
    </source>
</evidence>
<sequence>MSGNVLWTTIFNEPTSQATELTRDRIRQHDRVGRRPASIVPGPLFEEAIRGRDTHGLVKMDDPWVPPRERHSLPPPLVGYGGTFPRVRPEHTGKNMGEQAAQFIPHFGTASYRKTANMAPGGGASALGTKPLPIPGSKTPIGVGIYDQLLVVRAADPLIGKVQ</sequence>
<protein>
    <submittedName>
        <fullName evidence="1">Uncharacterized protein</fullName>
    </submittedName>
</protein>
<reference evidence="2" key="1">
    <citation type="journal article" date="2015" name="PLoS Genet.">
        <title>Genome Sequence and Transcriptome Analyses of Chrysochromulina tobin: Metabolic Tools for Enhanced Algal Fitness in the Prominent Order Prymnesiales (Haptophyceae).</title>
        <authorList>
            <person name="Hovde B.T."/>
            <person name="Deodato C.R."/>
            <person name="Hunsperger H.M."/>
            <person name="Ryken S.A."/>
            <person name="Yost W."/>
            <person name="Jha R.K."/>
            <person name="Patterson J."/>
            <person name="Monnat R.J. Jr."/>
            <person name="Barlow S.B."/>
            <person name="Starkenburg S.R."/>
            <person name="Cattolico R.A."/>
        </authorList>
    </citation>
    <scope>NUCLEOTIDE SEQUENCE</scope>
    <source>
        <strain evidence="2">CCMP291</strain>
    </source>
</reference>
<dbReference type="AlphaFoldDB" id="A0A0M0KAF7"/>
<dbReference type="EMBL" id="JWZX01000738">
    <property type="protein sequence ID" value="KOO35826.1"/>
    <property type="molecule type" value="Genomic_DNA"/>
</dbReference>
<evidence type="ECO:0000313" key="1">
    <source>
        <dbReference type="EMBL" id="KOO35826.1"/>
    </source>
</evidence>
<comment type="caution">
    <text evidence="1">The sequence shown here is derived from an EMBL/GenBank/DDBJ whole genome shotgun (WGS) entry which is preliminary data.</text>
</comment>
<name>A0A0M0KAF7_9EUKA</name>
<accession>A0A0M0KAF7</accession>
<organism evidence="1 2">
    <name type="scientific">Chrysochromulina tobinii</name>
    <dbReference type="NCBI Taxonomy" id="1460289"/>
    <lineage>
        <taxon>Eukaryota</taxon>
        <taxon>Haptista</taxon>
        <taxon>Haptophyta</taxon>
        <taxon>Prymnesiophyceae</taxon>
        <taxon>Prymnesiales</taxon>
        <taxon>Chrysochromulinaceae</taxon>
        <taxon>Chrysochromulina</taxon>
    </lineage>
</organism>
<gene>
    <name evidence="1" type="ORF">Ctob_010942</name>
</gene>
<keyword evidence="2" id="KW-1185">Reference proteome</keyword>
<dbReference type="Proteomes" id="UP000037460">
    <property type="component" value="Unassembled WGS sequence"/>
</dbReference>